<feature type="domain" description="UspA" evidence="2">
    <location>
        <begin position="158"/>
        <end position="289"/>
    </location>
</feature>
<comment type="similarity">
    <text evidence="1">Belongs to the universal stress protein A family.</text>
</comment>
<reference evidence="3 4" key="1">
    <citation type="journal article" date="2019" name="Emerg. Microbes Infect.">
        <title>Comprehensive subspecies identification of 175 nontuberculous mycobacteria species based on 7547 genomic profiles.</title>
        <authorList>
            <person name="Matsumoto Y."/>
            <person name="Kinjo T."/>
            <person name="Motooka D."/>
            <person name="Nabeya D."/>
            <person name="Jung N."/>
            <person name="Uechi K."/>
            <person name="Horii T."/>
            <person name="Iida T."/>
            <person name="Fujita J."/>
            <person name="Nakamura S."/>
        </authorList>
    </citation>
    <scope>NUCLEOTIDE SEQUENCE [LARGE SCALE GENOMIC DNA]</scope>
    <source>
        <strain evidence="3 4">JCM 6367</strain>
    </source>
</reference>
<dbReference type="Pfam" id="PF00582">
    <property type="entry name" value="Usp"/>
    <property type="match status" value="2"/>
</dbReference>
<evidence type="ECO:0000313" key="4">
    <source>
        <dbReference type="Proteomes" id="UP000466554"/>
    </source>
</evidence>
<evidence type="ECO:0000313" key="3">
    <source>
        <dbReference type="EMBL" id="BBY77008.1"/>
    </source>
</evidence>
<protein>
    <submittedName>
        <fullName evidence="3">Universal stress protein</fullName>
    </submittedName>
</protein>
<dbReference type="InterPro" id="IPR014729">
    <property type="entry name" value="Rossmann-like_a/b/a_fold"/>
</dbReference>
<organism evidence="3 4">
    <name type="scientific">Mycolicibacterium parafortuitum</name>
    <name type="common">Mycobacterium parafortuitum</name>
    <dbReference type="NCBI Taxonomy" id="39692"/>
    <lineage>
        <taxon>Bacteria</taxon>
        <taxon>Bacillati</taxon>
        <taxon>Actinomycetota</taxon>
        <taxon>Actinomycetes</taxon>
        <taxon>Mycobacteriales</taxon>
        <taxon>Mycobacteriaceae</taxon>
        <taxon>Mycolicibacterium</taxon>
    </lineage>
</organism>
<dbReference type="EMBL" id="AP022598">
    <property type="protein sequence ID" value="BBY77008.1"/>
    <property type="molecule type" value="Genomic_DNA"/>
</dbReference>
<evidence type="ECO:0000256" key="1">
    <source>
        <dbReference type="ARBA" id="ARBA00008791"/>
    </source>
</evidence>
<dbReference type="SUPFAM" id="SSF52402">
    <property type="entry name" value="Adenine nucleotide alpha hydrolases-like"/>
    <property type="match status" value="2"/>
</dbReference>
<feature type="domain" description="UspA" evidence="2">
    <location>
        <begin position="10"/>
        <end position="146"/>
    </location>
</feature>
<dbReference type="RefSeq" id="WP_104865651.1">
    <property type="nucleotide sequence ID" value="NZ_AP022598.1"/>
</dbReference>
<dbReference type="PRINTS" id="PR01438">
    <property type="entry name" value="UNVRSLSTRESS"/>
</dbReference>
<evidence type="ECO:0000259" key="2">
    <source>
        <dbReference type="Pfam" id="PF00582"/>
    </source>
</evidence>
<dbReference type="InterPro" id="IPR006015">
    <property type="entry name" value="Universal_stress_UspA"/>
</dbReference>
<name>A0A7I7U6P0_MYCPF</name>
<gene>
    <name evidence="3" type="ORF">MPRF_39070</name>
</gene>
<dbReference type="Gene3D" id="3.40.50.620">
    <property type="entry name" value="HUPs"/>
    <property type="match status" value="2"/>
</dbReference>
<dbReference type="InterPro" id="IPR006016">
    <property type="entry name" value="UspA"/>
</dbReference>
<dbReference type="AlphaFoldDB" id="A0A7I7U6P0"/>
<dbReference type="Proteomes" id="UP000466554">
    <property type="component" value="Chromosome"/>
</dbReference>
<dbReference type="PANTHER" id="PTHR46268:SF6">
    <property type="entry name" value="UNIVERSAL STRESS PROTEIN UP12"/>
    <property type="match status" value="1"/>
</dbReference>
<accession>A0A7I7U6P0</accession>
<sequence length="291" mass="30492">MSSERARFGIVVGVDGSQEAVAAVRWAAREAQLAGKPITLLFAVPQPIVTWPLAPSDGTVDDELRYAETVLKEAGELVAEVADGDPPAIRTEIVRSGAVEALVEASRSAHMVVVGSRGTGAVGRLLLGSVSSGILHHGSGPVAVVHNQNGIAPTATEPVLLGIDGPASYAATALAFEEASRRGVSVLAVHVISDIGEALSRGGEWSNARRHGEEYLSQRLAPWKERYPEVPVHAEVEFDRPLHRLVERCGAAQLAVVGSHGRGGFADMLLGSVSSALAQLADIPVIVVRPR</sequence>
<dbReference type="PANTHER" id="PTHR46268">
    <property type="entry name" value="STRESS RESPONSE PROTEIN NHAX"/>
    <property type="match status" value="1"/>
</dbReference>
<proteinExistence type="inferred from homology"/>